<dbReference type="EMBL" id="JANBUP010003422">
    <property type="protein sequence ID" value="KAJ2796807.1"/>
    <property type="molecule type" value="Genomic_DNA"/>
</dbReference>
<keyword evidence="2" id="KW-1185">Reference proteome</keyword>
<keyword evidence="1" id="KW-0347">Helicase</keyword>
<sequence length="297" mass="31678">MKPANDVVEQLLPSKSEPQSTLDTKLDPANARLFAWSHVVDRSHICSVVVGSGPTGTALRFAHGDQSDTTKLREAGLALAALCQVIPGGVVAFFPSYALLDRMHRNWTAAGIIDRIAKRKPVFVESSASSGDVLELYSTRIKAVGSTGALLLSVVGGRLSEGINFSDELGRAVVMVGVPFPSLASPELAERLAYYEGMTGAQSTAVNGVIGSMGPRAKELYESLCMRAVNQSIGRAIRHRNDYAAIVFLDTRYAESRIACKLPTWITGSSVLDSIPTASAFGPALAQVASFFKQDFT</sequence>
<keyword evidence="1" id="KW-0378">Hydrolase</keyword>
<keyword evidence="1" id="KW-0547">Nucleotide-binding</keyword>
<comment type="caution">
    <text evidence="1">The sequence shown here is derived from an EMBL/GenBank/DDBJ whole genome shotgun (WGS) entry which is preliminary data.</text>
</comment>
<reference evidence="1" key="1">
    <citation type="submission" date="2022-07" db="EMBL/GenBank/DDBJ databases">
        <title>Phylogenomic reconstructions and comparative analyses of Kickxellomycotina fungi.</title>
        <authorList>
            <person name="Reynolds N.K."/>
            <person name="Stajich J.E."/>
            <person name="Barry K."/>
            <person name="Grigoriev I.V."/>
            <person name="Crous P."/>
            <person name="Smith M.E."/>
        </authorList>
    </citation>
    <scope>NUCLEOTIDE SEQUENCE</scope>
    <source>
        <strain evidence="1">CBS 102833</strain>
    </source>
</reference>
<keyword evidence="1" id="KW-0067">ATP-binding</keyword>
<gene>
    <name evidence="1" type="primary">CHL1_1</name>
    <name evidence="1" type="ORF">H4S07_006112</name>
</gene>
<evidence type="ECO:0000313" key="1">
    <source>
        <dbReference type="EMBL" id="KAJ2796807.1"/>
    </source>
</evidence>
<protein>
    <submittedName>
        <fullName evidence="1">ATP-dependent DNA helicase chl1</fullName>
        <ecNumber evidence="1">3.6.4.13</ecNumber>
    </submittedName>
</protein>
<dbReference type="Proteomes" id="UP001140096">
    <property type="component" value="Unassembled WGS sequence"/>
</dbReference>
<evidence type="ECO:0000313" key="2">
    <source>
        <dbReference type="Proteomes" id="UP001140096"/>
    </source>
</evidence>
<dbReference type="EC" id="3.6.4.13" evidence="1"/>
<accession>A0ACC1KWN0</accession>
<organism evidence="1 2">
    <name type="scientific">Coemansia furcata</name>
    <dbReference type="NCBI Taxonomy" id="417177"/>
    <lineage>
        <taxon>Eukaryota</taxon>
        <taxon>Fungi</taxon>
        <taxon>Fungi incertae sedis</taxon>
        <taxon>Zoopagomycota</taxon>
        <taxon>Kickxellomycotina</taxon>
        <taxon>Kickxellomycetes</taxon>
        <taxon>Kickxellales</taxon>
        <taxon>Kickxellaceae</taxon>
        <taxon>Coemansia</taxon>
    </lineage>
</organism>
<name>A0ACC1KWN0_9FUNG</name>
<proteinExistence type="predicted"/>